<gene>
    <name evidence="1" type="ORF">LCGC14_2252250</name>
</gene>
<dbReference type="EMBL" id="LAZR01030728">
    <property type="protein sequence ID" value="KKL55756.1"/>
    <property type="molecule type" value="Genomic_DNA"/>
</dbReference>
<evidence type="ECO:0008006" key="2">
    <source>
        <dbReference type="Google" id="ProtNLM"/>
    </source>
</evidence>
<reference evidence="1" key="1">
    <citation type="journal article" date="2015" name="Nature">
        <title>Complex archaea that bridge the gap between prokaryotes and eukaryotes.</title>
        <authorList>
            <person name="Spang A."/>
            <person name="Saw J.H."/>
            <person name="Jorgensen S.L."/>
            <person name="Zaremba-Niedzwiedzka K."/>
            <person name="Martijn J."/>
            <person name="Lind A.E."/>
            <person name="van Eijk R."/>
            <person name="Schleper C."/>
            <person name="Guy L."/>
            <person name="Ettema T.J."/>
        </authorList>
    </citation>
    <scope>NUCLEOTIDE SEQUENCE</scope>
</reference>
<dbReference type="AlphaFoldDB" id="A0A0F9DPS3"/>
<sequence length="124" mass="14536">MVKKIGVYKEPRNKRRPWVVRWYTCADPETGKRKRIGRSFEFKRDAEKFASEKSIEFEDRGRPDANPKKQKLGAFLKGYLRICRPSLQPASLELYEGTVKRLAEFFGKDSTLDSVTKQMAREFI</sequence>
<feature type="non-terminal residue" evidence="1">
    <location>
        <position position="124"/>
    </location>
</feature>
<organism evidence="1">
    <name type="scientific">marine sediment metagenome</name>
    <dbReference type="NCBI Taxonomy" id="412755"/>
    <lineage>
        <taxon>unclassified sequences</taxon>
        <taxon>metagenomes</taxon>
        <taxon>ecological metagenomes</taxon>
    </lineage>
</organism>
<accession>A0A0F9DPS3</accession>
<protein>
    <recommendedName>
        <fullName evidence="2">Core-binding (CB) domain-containing protein</fullName>
    </recommendedName>
</protein>
<comment type="caution">
    <text evidence="1">The sequence shown here is derived from an EMBL/GenBank/DDBJ whole genome shotgun (WGS) entry which is preliminary data.</text>
</comment>
<proteinExistence type="predicted"/>
<name>A0A0F9DPS3_9ZZZZ</name>
<evidence type="ECO:0000313" key="1">
    <source>
        <dbReference type="EMBL" id="KKL55756.1"/>
    </source>
</evidence>